<dbReference type="SUPFAM" id="SSF46689">
    <property type="entry name" value="Homeodomain-like"/>
    <property type="match status" value="1"/>
</dbReference>
<dbReference type="FunFam" id="1.10.10.10:FF:000064">
    <property type="entry name" value="Lysine-specific histone demethylase 1A"/>
    <property type="match status" value="1"/>
</dbReference>
<dbReference type="Proteomes" id="UP001149074">
    <property type="component" value="Unassembled WGS sequence"/>
</dbReference>
<dbReference type="InterPro" id="IPR009071">
    <property type="entry name" value="HMG_box_dom"/>
</dbReference>
<feature type="DNA-binding region" description="HMG box" evidence="3">
    <location>
        <begin position="951"/>
        <end position="1031"/>
    </location>
</feature>
<dbReference type="Gene3D" id="1.10.10.10">
    <property type="entry name" value="Winged helix-like DNA-binding domain superfamily/Winged helix DNA-binding domain"/>
    <property type="match status" value="1"/>
</dbReference>
<feature type="region of interest" description="Disordered" evidence="4">
    <location>
        <begin position="1"/>
        <end position="92"/>
    </location>
</feature>
<evidence type="ECO:0000256" key="4">
    <source>
        <dbReference type="SAM" id="MobiDB-lite"/>
    </source>
</evidence>
<dbReference type="GO" id="GO:0005634">
    <property type="term" value="C:nucleus"/>
    <property type="evidence" value="ECO:0007669"/>
    <property type="project" value="UniProtKB-UniRule"/>
</dbReference>
<dbReference type="FunFam" id="3.50.50.60:FF:000249">
    <property type="entry name" value="Lysine-specific histone demethylase Aof2"/>
    <property type="match status" value="1"/>
</dbReference>
<keyword evidence="2" id="KW-0560">Oxidoreductase</keyword>
<dbReference type="Gene3D" id="3.90.660.10">
    <property type="match status" value="1"/>
</dbReference>
<dbReference type="PANTHER" id="PTHR10742">
    <property type="entry name" value="FLAVIN MONOAMINE OXIDASE"/>
    <property type="match status" value="1"/>
</dbReference>
<organism evidence="7 8">
    <name type="scientific">Penicillium argentinense</name>
    <dbReference type="NCBI Taxonomy" id="1131581"/>
    <lineage>
        <taxon>Eukaryota</taxon>
        <taxon>Fungi</taxon>
        <taxon>Dikarya</taxon>
        <taxon>Ascomycota</taxon>
        <taxon>Pezizomycotina</taxon>
        <taxon>Eurotiomycetes</taxon>
        <taxon>Eurotiomycetidae</taxon>
        <taxon>Eurotiales</taxon>
        <taxon>Aspergillaceae</taxon>
        <taxon>Penicillium</taxon>
    </lineage>
</organism>
<feature type="compositionally biased region" description="Low complexity" evidence="4">
    <location>
        <begin position="140"/>
        <end position="154"/>
    </location>
</feature>
<dbReference type="GO" id="GO:0010468">
    <property type="term" value="P:regulation of gene expression"/>
    <property type="evidence" value="ECO:0007669"/>
    <property type="project" value="UniProtKB-ARBA"/>
</dbReference>
<accession>A0A9W9EJ52</accession>
<feature type="region of interest" description="Disordered" evidence="4">
    <location>
        <begin position="884"/>
        <end position="927"/>
    </location>
</feature>
<keyword evidence="8" id="KW-1185">Reference proteome</keyword>
<dbReference type="PANTHER" id="PTHR10742:SF386">
    <property type="entry name" value="LYSINE-SPECIFIC HISTONE DEMETHYLASE 1A"/>
    <property type="match status" value="1"/>
</dbReference>
<dbReference type="Pfam" id="PF01593">
    <property type="entry name" value="Amino_oxidase"/>
    <property type="match status" value="2"/>
</dbReference>
<feature type="compositionally biased region" description="Polar residues" evidence="4">
    <location>
        <begin position="13"/>
        <end position="43"/>
    </location>
</feature>
<dbReference type="InterPro" id="IPR007526">
    <property type="entry name" value="SWIRM"/>
</dbReference>
<dbReference type="GO" id="GO:0003682">
    <property type="term" value="F:chromatin binding"/>
    <property type="evidence" value="ECO:0007669"/>
    <property type="project" value="TreeGrafter"/>
</dbReference>
<dbReference type="SUPFAM" id="SSF54373">
    <property type="entry name" value="FAD-linked reductases, C-terminal domain"/>
    <property type="match status" value="1"/>
</dbReference>
<dbReference type="SUPFAM" id="SSF51905">
    <property type="entry name" value="FAD/NAD(P)-binding domain"/>
    <property type="match status" value="1"/>
</dbReference>
<feature type="domain" description="SWIRM" evidence="6">
    <location>
        <begin position="192"/>
        <end position="287"/>
    </location>
</feature>
<evidence type="ECO:0000256" key="3">
    <source>
        <dbReference type="PROSITE-ProRule" id="PRU00267"/>
    </source>
</evidence>
<keyword evidence="3 7" id="KW-0238">DNA-binding</keyword>
<dbReference type="GO" id="GO:0006338">
    <property type="term" value="P:chromatin remodeling"/>
    <property type="evidence" value="ECO:0007669"/>
    <property type="project" value="TreeGrafter"/>
</dbReference>
<comment type="caution">
    <text evidence="7">The sequence shown here is derived from an EMBL/GenBank/DDBJ whole genome shotgun (WGS) entry which is preliminary data.</text>
</comment>
<dbReference type="Gene3D" id="1.10.30.10">
    <property type="entry name" value="High mobility group box domain"/>
    <property type="match status" value="1"/>
</dbReference>
<dbReference type="InterPro" id="IPR050281">
    <property type="entry name" value="Flavin_monoamine_oxidase"/>
</dbReference>
<comment type="similarity">
    <text evidence="1">Belongs to the flavin monoamine oxidase family.</text>
</comment>
<evidence type="ECO:0000256" key="1">
    <source>
        <dbReference type="ARBA" id="ARBA00005995"/>
    </source>
</evidence>
<evidence type="ECO:0000259" key="5">
    <source>
        <dbReference type="PROSITE" id="PS50118"/>
    </source>
</evidence>
<dbReference type="SUPFAM" id="SSF47095">
    <property type="entry name" value="HMG-box"/>
    <property type="match status" value="1"/>
</dbReference>
<dbReference type="InterPro" id="IPR036388">
    <property type="entry name" value="WH-like_DNA-bd_sf"/>
</dbReference>
<dbReference type="GO" id="GO:0016491">
    <property type="term" value="F:oxidoreductase activity"/>
    <property type="evidence" value="ECO:0007669"/>
    <property type="project" value="UniProtKB-KW"/>
</dbReference>
<dbReference type="InterPro" id="IPR036910">
    <property type="entry name" value="HMG_box_dom_sf"/>
</dbReference>
<dbReference type="InterPro" id="IPR009057">
    <property type="entry name" value="Homeodomain-like_sf"/>
</dbReference>
<reference evidence="7" key="1">
    <citation type="submission" date="2022-11" db="EMBL/GenBank/DDBJ databases">
        <authorList>
            <person name="Petersen C."/>
        </authorList>
    </citation>
    <scope>NUCLEOTIDE SEQUENCE</scope>
    <source>
        <strain evidence="7">IBT 30761</strain>
    </source>
</reference>
<dbReference type="Pfam" id="PF04433">
    <property type="entry name" value="SWIRM"/>
    <property type="match status" value="1"/>
</dbReference>
<feature type="compositionally biased region" description="Polar residues" evidence="4">
    <location>
        <begin position="891"/>
        <end position="905"/>
    </location>
</feature>
<feature type="region of interest" description="Disordered" evidence="4">
    <location>
        <begin position="135"/>
        <end position="160"/>
    </location>
</feature>
<keyword evidence="3" id="KW-0539">Nucleus</keyword>
<feature type="domain" description="HMG box" evidence="5">
    <location>
        <begin position="951"/>
        <end position="1031"/>
    </location>
</feature>
<evidence type="ECO:0000259" key="6">
    <source>
        <dbReference type="PROSITE" id="PS50934"/>
    </source>
</evidence>
<dbReference type="OrthoDB" id="9982100at2759"/>
<dbReference type="GeneID" id="81363260"/>
<sequence>MGVAGSTEAIQDLDTTTSSISAQSGDRGKQTPTDHLTVQNGVHTSDGMGQAMPVQAPAEDLEPPTKRIRTSRAALARIQPSTSIEDQKDTSHLGAMPLTPIFNIMHGINNTHGEISGSSSTPIESAVSMSLTSSYEPLKSLSPPTTPGRSTSTPAHTAGVSVLDSDKIDLSKVRPRSSIPSRLPPYVYGQQCVAAAYASRLDPYALHRKEQEALQDQLCHVHVTIYLNIRNGILRLWTVNPMVGVTREEALGCAKEYRWMNLASFAYEWLSRNGYINFGCVEIPMPAVTFKRGRRKEGPTIVVIGAGVGGLGCARQLEGLFHHYRDTDVVPRVIVLEGRRRIGGRVYSHPLKSLRSEMLPPGLTPKAEMGAQIIVGFDHGNPLDQIVRGQLALHYHLLRDISTIYDVDGEPVHEVQDARDERLYNDVLDRTGAYRIKSLVTPTAEGDREMIDNGRESTVDDGLTVRQYEEARAAGTIDLLVPTKKVRRRRGVGHKTADLQTNNEVAAELSPSREHPAALTCQATGWKLNPGCSSQDTINLDYIASVSRKQTLGAVMDEGVKQYQHMLPLTPKDLRLLNWHFANLEYANAANVAKLSLSGWDQDIGNEFEGEHSTVIGGYQQLPYGLYSLPTKLDVRTNKIVQRISYDATGSGKRSVIHCKDGEKFVADHVVYSGSLGTLKHNTVQFDPPLPEWKTGAIRRLGFGVMNKVVLVFDKPFWDTERDMFGLLREPPNPDSLLQEDYAANRGRFYLFWNCLKTTGLPVLIALMAGDAAHQAEVTPDAETIAEVTGQLRNVFKHTVVPDPLETIITRWASDPFTKGSYSYVAAEALPKDYDLMARSVGNLHFAGEATCGTHPATVHGAYLSGLRTASDIIESVIGPIEVPTPLVPEKQSNTHSPNDPNTAVESKPEPTPILTTPSRVSTDKRRREAYDQAMWTAIYAEIGQMPPRPPKAGLNPFLLYQKDFWAKCRDQCDESRRASSKNPAAKAGRDEIRHALGQMWRNAAPAEKQPYLEQVETNRRTNDESWEAWKVVALEWERRSYEVKDQWCAANPFDQWEAPPE</sequence>
<evidence type="ECO:0000256" key="2">
    <source>
        <dbReference type="ARBA" id="ARBA00023002"/>
    </source>
</evidence>
<dbReference type="PROSITE" id="PS50934">
    <property type="entry name" value="SWIRM"/>
    <property type="match status" value="1"/>
</dbReference>
<dbReference type="GO" id="GO:0050660">
    <property type="term" value="F:flavin adenine dinucleotide binding"/>
    <property type="evidence" value="ECO:0007669"/>
    <property type="project" value="TreeGrafter"/>
</dbReference>
<dbReference type="InterPro" id="IPR002937">
    <property type="entry name" value="Amino_oxidase"/>
</dbReference>
<dbReference type="InterPro" id="IPR036188">
    <property type="entry name" value="FAD/NAD-bd_sf"/>
</dbReference>
<gene>
    <name evidence="7" type="ORF">N7532_011790</name>
</gene>
<proteinExistence type="inferred from homology"/>
<dbReference type="RefSeq" id="XP_056469269.1">
    <property type="nucleotide sequence ID" value="XM_056624281.1"/>
</dbReference>
<dbReference type="PROSITE" id="PS50118">
    <property type="entry name" value="HMG_BOX_2"/>
    <property type="match status" value="1"/>
</dbReference>
<dbReference type="EMBL" id="JAPQKI010000011">
    <property type="protein sequence ID" value="KAJ5082747.1"/>
    <property type="molecule type" value="Genomic_DNA"/>
</dbReference>
<name>A0A9W9EJ52_9EURO</name>
<reference evidence="7" key="2">
    <citation type="journal article" date="2023" name="IMA Fungus">
        <title>Comparative genomic study of the Penicillium genus elucidates a diverse pangenome and 15 lateral gene transfer events.</title>
        <authorList>
            <person name="Petersen C."/>
            <person name="Sorensen T."/>
            <person name="Nielsen M.R."/>
            <person name="Sondergaard T.E."/>
            <person name="Sorensen J.L."/>
            <person name="Fitzpatrick D.A."/>
            <person name="Frisvad J.C."/>
            <person name="Nielsen K.L."/>
        </authorList>
    </citation>
    <scope>NUCLEOTIDE SEQUENCE</scope>
    <source>
        <strain evidence="7">IBT 30761</strain>
    </source>
</reference>
<dbReference type="AlphaFoldDB" id="A0A9W9EJ52"/>
<protein>
    <submittedName>
        <fullName evidence="7">Winged helix-turn-helix transcription repressor DNA-binding</fullName>
    </submittedName>
</protein>
<dbReference type="GO" id="GO:0003677">
    <property type="term" value="F:DNA binding"/>
    <property type="evidence" value="ECO:0007669"/>
    <property type="project" value="UniProtKB-UniRule"/>
</dbReference>
<evidence type="ECO:0000313" key="7">
    <source>
        <dbReference type="EMBL" id="KAJ5082747.1"/>
    </source>
</evidence>
<dbReference type="Gene3D" id="3.50.50.60">
    <property type="entry name" value="FAD/NAD(P)-binding domain"/>
    <property type="match status" value="2"/>
</dbReference>
<evidence type="ECO:0000313" key="8">
    <source>
        <dbReference type="Proteomes" id="UP001149074"/>
    </source>
</evidence>